<evidence type="ECO:0000313" key="2">
    <source>
        <dbReference type="EMBL" id="VEL41819.1"/>
    </source>
</evidence>
<comment type="caution">
    <text evidence="2">The sequence shown here is derived from an EMBL/GenBank/DDBJ whole genome shotgun (WGS) entry which is preliminary data.</text>
</comment>
<feature type="compositionally biased region" description="Low complexity" evidence="1">
    <location>
        <begin position="69"/>
        <end position="84"/>
    </location>
</feature>
<evidence type="ECO:0000313" key="3">
    <source>
        <dbReference type="Proteomes" id="UP000784294"/>
    </source>
</evidence>
<protein>
    <submittedName>
        <fullName evidence="2">Uncharacterized protein</fullName>
    </submittedName>
</protein>
<dbReference type="AlphaFoldDB" id="A0A448XPQ7"/>
<feature type="region of interest" description="Disordered" evidence="1">
    <location>
        <begin position="59"/>
        <end position="84"/>
    </location>
</feature>
<proteinExistence type="predicted"/>
<organism evidence="2 3">
    <name type="scientific">Protopolystoma xenopodis</name>
    <dbReference type="NCBI Taxonomy" id="117903"/>
    <lineage>
        <taxon>Eukaryota</taxon>
        <taxon>Metazoa</taxon>
        <taxon>Spiralia</taxon>
        <taxon>Lophotrochozoa</taxon>
        <taxon>Platyhelminthes</taxon>
        <taxon>Monogenea</taxon>
        <taxon>Polyopisthocotylea</taxon>
        <taxon>Polystomatidea</taxon>
        <taxon>Polystomatidae</taxon>
        <taxon>Protopolystoma</taxon>
    </lineage>
</organism>
<keyword evidence="3" id="KW-1185">Reference proteome</keyword>
<name>A0A448XPQ7_9PLAT</name>
<accession>A0A448XPQ7</accession>
<sequence>MESIEWSFVSVNHPKSSSGLGLQKQPDVCECGFQTNLMERSDSGGQLKMPLRQQTTQSVLAKSLDAPNSRSSSKIVFSSKRVQD</sequence>
<reference evidence="2" key="1">
    <citation type="submission" date="2018-11" db="EMBL/GenBank/DDBJ databases">
        <authorList>
            <consortium name="Pathogen Informatics"/>
        </authorList>
    </citation>
    <scope>NUCLEOTIDE SEQUENCE</scope>
</reference>
<evidence type="ECO:0000256" key="1">
    <source>
        <dbReference type="SAM" id="MobiDB-lite"/>
    </source>
</evidence>
<dbReference type="EMBL" id="CAAALY010271200">
    <property type="protein sequence ID" value="VEL41819.1"/>
    <property type="molecule type" value="Genomic_DNA"/>
</dbReference>
<dbReference type="Proteomes" id="UP000784294">
    <property type="component" value="Unassembled WGS sequence"/>
</dbReference>
<gene>
    <name evidence="2" type="ORF">PXEA_LOCUS35259</name>
</gene>